<keyword evidence="4" id="KW-1003">Cell membrane</keyword>
<dbReference type="GO" id="GO:0005886">
    <property type="term" value="C:plasma membrane"/>
    <property type="evidence" value="ECO:0007669"/>
    <property type="project" value="UniProtKB-SubCell"/>
</dbReference>
<keyword evidence="3" id="KW-0813">Transport</keyword>
<feature type="transmembrane region" description="Helical" evidence="8">
    <location>
        <begin position="254"/>
        <end position="272"/>
    </location>
</feature>
<feature type="transmembrane region" description="Helical" evidence="8">
    <location>
        <begin position="197"/>
        <end position="217"/>
    </location>
</feature>
<evidence type="ECO:0000256" key="7">
    <source>
        <dbReference type="ARBA" id="ARBA00023136"/>
    </source>
</evidence>
<evidence type="ECO:0000256" key="6">
    <source>
        <dbReference type="ARBA" id="ARBA00022989"/>
    </source>
</evidence>
<keyword evidence="10" id="KW-1185">Reference proteome</keyword>
<comment type="similarity">
    <text evidence="2">Belongs to the AzlC family.</text>
</comment>
<evidence type="ECO:0000256" key="4">
    <source>
        <dbReference type="ARBA" id="ARBA00022475"/>
    </source>
</evidence>
<evidence type="ECO:0000256" key="8">
    <source>
        <dbReference type="SAM" id="Phobius"/>
    </source>
</evidence>
<feature type="transmembrane region" description="Helical" evidence="8">
    <location>
        <begin position="107"/>
        <end position="127"/>
    </location>
</feature>
<comment type="subcellular location">
    <subcellularLocation>
        <location evidence="1">Cell membrane</location>
        <topology evidence="1">Multi-pass membrane protein</topology>
    </subcellularLocation>
</comment>
<keyword evidence="7 8" id="KW-0472">Membrane</keyword>
<dbReference type="PANTHER" id="PTHR34979">
    <property type="entry name" value="INNER MEMBRANE PROTEIN YGAZ"/>
    <property type="match status" value="1"/>
</dbReference>
<evidence type="ECO:0000256" key="2">
    <source>
        <dbReference type="ARBA" id="ARBA00010735"/>
    </source>
</evidence>
<dbReference type="PANTHER" id="PTHR34979:SF1">
    <property type="entry name" value="INNER MEMBRANE PROTEIN YGAZ"/>
    <property type="match status" value="1"/>
</dbReference>
<reference evidence="9" key="1">
    <citation type="submission" date="2021-03" db="EMBL/GenBank/DDBJ databases">
        <title>Comamonas denitrificans.</title>
        <authorList>
            <person name="Finster K."/>
        </authorList>
    </citation>
    <scope>NUCLEOTIDE SEQUENCE</scope>
    <source>
        <strain evidence="9">MM2021_4</strain>
    </source>
</reference>
<evidence type="ECO:0000256" key="1">
    <source>
        <dbReference type="ARBA" id="ARBA00004651"/>
    </source>
</evidence>
<feature type="transmembrane region" description="Helical" evidence="8">
    <location>
        <begin position="139"/>
        <end position="161"/>
    </location>
</feature>
<evidence type="ECO:0000313" key="10">
    <source>
        <dbReference type="Proteomes" id="UP000664731"/>
    </source>
</evidence>
<dbReference type="AlphaFoldDB" id="A0A939GW15"/>
<evidence type="ECO:0000256" key="3">
    <source>
        <dbReference type="ARBA" id="ARBA00022448"/>
    </source>
</evidence>
<dbReference type="Proteomes" id="UP000664731">
    <property type="component" value="Unassembled WGS sequence"/>
</dbReference>
<dbReference type="Pfam" id="PF03591">
    <property type="entry name" value="AzlC"/>
    <property type="match status" value="1"/>
</dbReference>
<evidence type="ECO:0000256" key="5">
    <source>
        <dbReference type="ARBA" id="ARBA00022692"/>
    </source>
</evidence>
<proteinExistence type="inferred from homology"/>
<name>A0A939GW15_9BURK</name>
<dbReference type="EMBL" id="JAFNME010000007">
    <property type="protein sequence ID" value="MBO1249144.1"/>
    <property type="molecule type" value="Genomic_DNA"/>
</dbReference>
<gene>
    <name evidence="9" type="ORF">J1777_04720</name>
</gene>
<keyword evidence="6 8" id="KW-1133">Transmembrane helix</keyword>
<organism evidence="9 10">
    <name type="scientific">Comamonas denitrificans</name>
    <dbReference type="NCBI Taxonomy" id="117506"/>
    <lineage>
        <taxon>Bacteria</taxon>
        <taxon>Pseudomonadati</taxon>
        <taxon>Pseudomonadota</taxon>
        <taxon>Betaproteobacteria</taxon>
        <taxon>Burkholderiales</taxon>
        <taxon>Comamonadaceae</taxon>
        <taxon>Comamonas</taxon>
    </lineage>
</organism>
<dbReference type="RefSeq" id="WP_207574691.1">
    <property type="nucleotide sequence ID" value="NZ_JAFNME010000007.1"/>
</dbReference>
<keyword evidence="5 8" id="KW-0812">Transmembrane</keyword>
<protein>
    <submittedName>
        <fullName evidence="9">AzlC family ABC transporter permease</fullName>
    </submittedName>
</protein>
<sequence>MVQKLSFKLQITTLPTPAQGPENPRTQRIGRTGRWRRKARAYSRPCSFFLLFFSESALSVPPLPTPAVTLNRHAIWRGFQQLLPISLFVAVFGLAFGLAAVQTGLGGSAIVLMSALVFTGAAQFATLDLWGAQVPLVPLAVTVFAINARHLLMGATLYPWLRHLPPVQRYAVMLVASDANWALSIQALGQNDTNRGLGLLLGGGLALWLFWIVGTWLGLYMGNAIADPVRWGLDMVMGCFLLTMVVDGRKDRRLVAIWAMAAGASLLAWRYLPENSHVVVGAIAGGLLGAFWPEENAA</sequence>
<feature type="transmembrane region" description="Helical" evidence="8">
    <location>
        <begin position="229"/>
        <end position="247"/>
    </location>
</feature>
<feature type="transmembrane region" description="Helical" evidence="8">
    <location>
        <begin position="82"/>
        <end position="101"/>
    </location>
</feature>
<dbReference type="InterPro" id="IPR011606">
    <property type="entry name" value="Brnchd-chn_aa_trnsp_permease"/>
</dbReference>
<evidence type="ECO:0000313" key="9">
    <source>
        <dbReference type="EMBL" id="MBO1249144.1"/>
    </source>
</evidence>
<comment type="caution">
    <text evidence="9">The sequence shown here is derived from an EMBL/GenBank/DDBJ whole genome shotgun (WGS) entry which is preliminary data.</text>
</comment>
<dbReference type="GO" id="GO:1903785">
    <property type="term" value="P:L-valine transmembrane transport"/>
    <property type="evidence" value="ECO:0007669"/>
    <property type="project" value="TreeGrafter"/>
</dbReference>
<accession>A0A939GW15</accession>